<evidence type="ECO:0000256" key="6">
    <source>
        <dbReference type="ARBA" id="ARBA00022723"/>
    </source>
</evidence>
<dbReference type="SMART" id="SM00384">
    <property type="entry name" value="AT_hook"/>
    <property type="match status" value="3"/>
</dbReference>
<feature type="compositionally biased region" description="Acidic residues" evidence="17">
    <location>
        <begin position="189"/>
        <end position="214"/>
    </location>
</feature>
<feature type="domain" description="C2H2-type" evidence="18">
    <location>
        <begin position="895"/>
        <end position="922"/>
    </location>
</feature>
<evidence type="ECO:0000256" key="13">
    <source>
        <dbReference type="ARBA" id="ARBA00023242"/>
    </source>
</evidence>
<dbReference type="SMART" id="SM00868">
    <property type="entry name" value="zf-AD"/>
    <property type="match status" value="4"/>
</dbReference>
<dbReference type="InterPro" id="IPR012934">
    <property type="entry name" value="Znf_AD"/>
</dbReference>
<comment type="subcellular location">
    <subcellularLocation>
        <location evidence="2">Nucleus</location>
    </subcellularLocation>
</comment>
<feature type="binding site" evidence="15">
    <location>
        <position position="562"/>
    </location>
    <ligand>
        <name>Zn(2+)</name>
        <dbReference type="ChEBI" id="CHEBI:29105"/>
    </ligand>
</feature>
<keyword evidence="16" id="KW-0175">Coiled coil</keyword>
<dbReference type="FunFam" id="3.30.160.60:FF:000100">
    <property type="entry name" value="Zinc finger 45-like"/>
    <property type="match status" value="2"/>
</dbReference>
<dbReference type="PANTHER" id="PTHR16515">
    <property type="entry name" value="PR DOMAIN ZINC FINGER PROTEIN"/>
    <property type="match status" value="1"/>
</dbReference>
<evidence type="ECO:0000256" key="9">
    <source>
        <dbReference type="ARBA" id="ARBA00022833"/>
    </source>
</evidence>
<dbReference type="PROSITE" id="PS51915">
    <property type="entry name" value="ZAD"/>
    <property type="match status" value="2"/>
</dbReference>
<evidence type="ECO:0000256" key="7">
    <source>
        <dbReference type="ARBA" id="ARBA00022737"/>
    </source>
</evidence>
<evidence type="ECO:0000256" key="5">
    <source>
        <dbReference type="ARBA" id="ARBA00022492"/>
    </source>
</evidence>
<proteinExistence type="inferred from homology"/>
<feature type="compositionally biased region" description="Basic and acidic residues" evidence="17">
    <location>
        <begin position="241"/>
        <end position="252"/>
    </location>
</feature>
<feature type="compositionally biased region" description="Basic and acidic residues" evidence="17">
    <location>
        <begin position="215"/>
        <end position="226"/>
    </location>
</feature>
<evidence type="ECO:0000313" key="21">
    <source>
        <dbReference type="RefSeq" id="XP_028028067.1"/>
    </source>
</evidence>
<feature type="domain" description="C2H2-type" evidence="18">
    <location>
        <begin position="951"/>
        <end position="978"/>
    </location>
</feature>
<feature type="compositionally biased region" description="Basic residues" evidence="17">
    <location>
        <begin position="698"/>
        <end position="707"/>
    </location>
</feature>
<keyword evidence="8 14" id="KW-0863">Zinc-finger</keyword>
<reference evidence="21" key="1">
    <citation type="submission" date="2025-08" db="UniProtKB">
        <authorList>
            <consortium name="RefSeq"/>
        </authorList>
    </citation>
    <scope>IDENTIFICATION</scope>
    <source>
        <tissue evidence="21">Silk gland</tissue>
    </source>
</reference>
<evidence type="ECO:0000256" key="15">
    <source>
        <dbReference type="PROSITE-ProRule" id="PRU01263"/>
    </source>
</evidence>
<dbReference type="RefSeq" id="XP_028028067.1">
    <property type="nucleotide sequence ID" value="XM_028172266.1"/>
</dbReference>
<keyword evidence="6 15" id="KW-0479">Metal-binding</keyword>
<dbReference type="Pfam" id="PF00096">
    <property type="entry name" value="zf-C2H2"/>
    <property type="match status" value="5"/>
</dbReference>
<feature type="binding site" evidence="15">
    <location>
        <position position="55"/>
    </location>
    <ligand>
        <name>Zn(2+)</name>
        <dbReference type="ChEBI" id="CHEBI:29105"/>
    </ligand>
</feature>
<gene>
    <name evidence="21" type="primary">LOC114241443</name>
</gene>
<dbReference type="FunFam" id="3.30.160.60:FF:000303">
    <property type="entry name" value="Zinc finger protein 41"/>
    <property type="match status" value="1"/>
</dbReference>
<name>A0A6J2JGC0_BOMMA</name>
<evidence type="ECO:0000256" key="12">
    <source>
        <dbReference type="ARBA" id="ARBA00023163"/>
    </source>
</evidence>
<keyword evidence="7" id="KW-0677">Repeat</keyword>
<feature type="binding site" evidence="15">
    <location>
        <position position="565"/>
    </location>
    <ligand>
        <name>Zn(2+)</name>
        <dbReference type="ChEBI" id="CHEBI:29105"/>
    </ligand>
</feature>
<feature type="domain" description="C2H2-type" evidence="18">
    <location>
        <begin position="381"/>
        <end position="408"/>
    </location>
</feature>
<dbReference type="SMART" id="SM00355">
    <property type="entry name" value="ZnF_C2H2"/>
    <property type="match status" value="10"/>
</dbReference>
<keyword evidence="10" id="KW-0805">Transcription regulation</keyword>
<dbReference type="InterPro" id="IPR013087">
    <property type="entry name" value="Znf_C2H2_type"/>
</dbReference>
<dbReference type="Gene3D" id="3.40.1800.20">
    <property type="match status" value="2"/>
</dbReference>
<dbReference type="GO" id="GO:1990837">
    <property type="term" value="F:sequence-specific double-stranded DNA binding"/>
    <property type="evidence" value="ECO:0007669"/>
    <property type="project" value="UniProtKB-ARBA"/>
</dbReference>
<dbReference type="GO" id="GO:0005634">
    <property type="term" value="C:nucleus"/>
    <property type="evidence" value="ECO:0007669"/>
    <property type="project" value="UniProtKB-SubCell"/>
</dbReference>
<feature type="coiled-coil region" evidence="16">
    <location>
        <begin position="628"/>
        <end position="662"/>
    </location>
</feature>
<feature type="compositionally biased region" description="Basic residues" evidence="17">
    <location>
        <begin position="231"/>
        <end position="240"/>
    </location>
</feature>
<evidence type="ECO:0000313" key="20">
    <source>
        <dbReference type="Proteomes" id="UP000504629"/>
    </source>
</evidence>
<accession>A0A6J2JGC0</accession>
<keyword evidence="11" id="KW-0238">DNA-binding</keyword>
<dbReference type="KEGG" id="bman:114241443"/>
<dbReference type="GO" id="GO:0008270">
    <property type="term" value="F:zinc ion binding"/>
    <property type="evidence" value="ECO:0007669"/>
    <property type="project" value="UniProtKB-UniRule"/>
</dbReference>
<feature type="domain" description="C2H2-type" evidence="18">
    <location>
        <begin position="923"/>
        <end position="950"/>
    </location>
</feature>
<feature type="region of interest" description="Disordered" evidence="17">
    <location>
        <begin position="124"/>
        <end position="255"/>
    </location>
</feature>
<evidence type="ECO:0000256" key="17">
    <source>
        <dbReference type="SAM" id="MobiDB-lite"/>
    </source>
</evidence>
<feature type="binding site" evidence="15">
    <location>
        <position position="607"/>
    </location>
    <ligand>
        <name>Zn(2+)</name>
        <dbReference type="ChEBI" id="CHEBI:29105"/>
    </ligand>
</feature>
<dbReference type="PROSITE" id="PS50157">
    <property type="entry name" value="ZINC_FINGER_C2H2_2"/>
    <property type="match status" value="10"/>
</dbReference>
<dbReference type="SUPFAM" id="SSF57716">
    <property type="entry name" value="Glucocorticoid receptor-like (DNA-binding domain)"/>
    <property type="match status" value="2"/>
</dbReference>
<feature type="domain" description="ZAD" evidence="19">
    <location>
        <begin position="560"/>
        <end position="634"/>
    </location>
</feature>
<dbReference type="AlphaFoldDB" id="A0A6J2JGC0"/>
<feature type="domain" description="C2H2-type" evidence="18">
    <location>
        <begin position="325"/>
        <end position="352"/>
    </location>
</feature>
<organism evidence="20 21">
    <name type="scientific">Bombyx mandarina</name>
    <name type="common">Wild silk moth</name>
    <name type="synonym">Wild silkworm</name>
    <dbReference type="NCBI Taxonomy" id="7092"/>
    <lineage>
        <taxon>Eukaryota</taxon>
        <taxon>Metazoa</taxon>
        <taxon>Ecdysozoa</taxon>
        <taxon>Arthropoda</taxon>
        <taxon>Hexapoda</taxon>
        <taxon>Insecta</taxon>
        <taxon>Pterygota</taxon>
        <taxon>Neoptera</taxon>
        <taxon>Endopterygota</taxon>
        <taxon>Lepidoptera</taxon>
        <taxon>Glossata</taxon>
        <taxon>Ditrysia</taxon>
        <taxon>Bombycoidea</taxon>
        <taxon>Bombycidae</taxon>
        <taxon>Bombycinae</taxon>
        <taxon>Bombyx</taxon>
    </lineage>
</organism>
<sequence length="1063" mass="122075">MDWQLTCRVCLETGDMVSIFDWDENNEQLSDKYTFCCGVEVSKNDTLPTLICLNCVDRLTFAYQFKQQCLSSNDTLKECLEEFKQSSAAASATKASKVVDVETITIKQENGLLLQYELPVEHDPQVQWSRASSTRHSSKSKKRGRPRKYVDEQGLSLYRRKKAKQSKEKDPEELTTMITNATIDMKEEPVDEEEPFGGDFADNDPDYAPDDVDEKIETEAEVEPEKSQSPPKKRGRRRKSESKSKPKETVKEDDGEDVLLKETILAFSEPIPEHILNPKPKKRYTSSKKKYVYEKTHTCETCGTSFTSNSALQTHIRRHLGIKPFVCSVCGFACVMKEPLKRHMLRHTGERPYKCRICERRFGDYGTRQKHERLHMGIRPYQCTLCGKSFTYSYVLANHMLTHTGEKKYSCGPCNKKFTKAHHLKYHNKVHHKELYMQQQMELEAKRMRQQMNITSLGGVAGQVIDGSLQLIQTTDDAEETQMQIVQDDDKETNRAVAGMQGVVLDNDFCIQDECVINGHSVFMGFLLRVPYGRFILQEFNELHHLGLFQSMMKKMDWQSTCRVCLESGEAVSLFDLDENDQQFSEKYKFCCSIEINEDDLLPTLICLNCVDKLINAYEFKQQCLTSNQMLQECVEEYKKSVDSAEENMKDELDDLSTKQENGILYQYELPIEQDSDGQWTRTLVKTPSSSVVTKALGPRKRGRPRKYPNEQGQIDVSPYQRKKPKPHNPEPEAITTMIAKGSLNIKEEPFEEEEDLFTENSNDCDDPDFDPNTAPESLLEKPPAHKKYGRARRTQGSPNEDLLLSETISANTQPLSEDVTEPRKKPAPRKKYVYGKTHKCETCGSSFTSNASLQAHVRRHLGIKPFVCSVCGYACVLRMELRRHMMRHTGVRPYKCRVCDRRFGDFGSRQKHERLHLGIRPYECPQCGKSFTYSYVLTNHLLTHTGEKNFACEPCNKKFTKAHHLKYHNKVHHKELYLQQQMELEAKRTRQQMNISGLSEVLSGKIVDGKLLISGNSLNEGQETLIIEEENVDGDIKETGRAVADMQVTVVLDEDFYLEQTN</sequence>
<keyword evidence="12" id="KW-0804">Transcription</keyword>
<evidence type="ECO:0000256" key="11">
    <source>
        <dbReference type="ARBA" id="ARBA00023125"/>
    </source>
</evidence>
<feature type="binding site" evidence="15">
    <location>
        <position position="52"/>
    </location>
    <ligand>
        <name>Zn(2+)</name>
        <dbReference type="ChEBI" id="CHEBI:29105"/>
    </ligand>
</feature>
<evidence type="ECO:0000256" key="10">
    <source>
        <dbReference type="ARBA" id="ARBA00023015"/>
    </source>
</evidence>
<feature type="binding site" evidence="15">
    <location>
        <position position="10"/>
    </location>
    <ligand>
        <name>Zn(2+)</name>
        <dbReference type="ChEBI" id="CHEBI:29105"/>
    </ligand>
</feature>
<dbReference type="Gene3D" id="3.30.160.60">
    <property type="entry name" value="Classic Zinc Finger"/>
    <property type="match status" value="10"/>
</dbReference>
<evidence type="ECO:0000259" key="18">
    <source>
        <dbReference type="PROSITE" id="PS50157"/>
    </source>
</evidence>
<dbReference type="InterPro" id="IPR050331">
    <property type="entry name" value="Zinc_finger"/>
</dbReference>
<dbReference type="FunFam" id="3.30.160.60:FF:000325">
    <property type="entry name" value="ZFP90 zinc finger protein"/>
    <property type="match status" value="1"/>
</dbReference>
<evidence type="ECO:0000256" key="1">
    <source>
        <dbReference type="ARBA" id="ARBA00003983"/>
    </source>
</evidence>
<dbReference type="OrthoDB" id="8922241at2759"/>
<dbReference type="InterPro" id="IPR036236">
    <property type="entry name" value="Znf_C2H2_sf"/>
</dbReference>
<keyword evidence="5" id="KW-0302">Gap protein</keyword>
<feature type="domain" description="C2H2-type" evidence="18">
    <location>
        <begin position="839"/>
        <end position="866"/>
    </location>
</feature>
<dbReference type="SUPFAM" id="SSF57667">
    <property type="entry name" value="beta-beta-alpha zinc fingers"/>
    <property type="match status" value="6"/>
</dbReference>
<evidence type="ECO:0000256" key="3">
    <source>
        <dbReference type="ARBA" id="ARBA00007746"/>
    </source>
</evidence>
<feature type="domain" description="C2H2-type" evidence="18">
    <location>
        <begin position="297"/>
        <end position="324"/>
    </location>
</feature>
<dbReference type="GO" id="GO:0035282">
    <property type="term" value="P:segmentation"/>
    <property type="evidence" value="ECO:0007669"/>
    <property type="project" value="UniProtKB-KW"/>
</dbReference>
<dbReference type="Proteomes" id="UP000504629">
    <property type="component" value="Unplaced"/>
</dbReference>
<comment type="function">
    <text evidence="1">Gap class segmentation protein that controls development of head structures.</text>
</comment>
<evidence type="ECO:0000256" key="8">
    <source>
        <dbReference type="ARBA" id="ARBA00022771"/>
    </source>
</evidence>
<keyword evidence="9 15" id="KW-0862">Zinc</keyword>
<feature type="domain" description="ZAD" evidence="19">
    <location>
        <begin position="5"/>
        <end position="79"/>
    </location>
</feature>
<dbReference type="FunFam" id="3.30.160.60:FF:000446">
    <property type="entry name" value="Zinc finger protein"/>
    <property type="match status" value="1"/>
</dbReference>
<evidence type="ECO:0000256" key="14">
    <source>
        <dbReference type="PROSITE-ProRule" id="PRU00042"/>
    </source>
</evidence>
<feature type="region of interest" description="Disordered" evidence="17">
    <location>
        <begin position="691"/>
        <end position="735"/>
    </location>
</feature>
<comment type="similarity">
    <text evidence="3">Belongs to the hunchback C2H2-type zinc-finger protein family.</text>
</comment>
<evidence type="ECO:0000256" key="16">
    <source>
        <dbReference type="SAM" id="Coils"/>
    </source>
</evidence>
<feature type="region of interest" description="Disordered" evidence="17">
    <location>
        <begin position="752"/>
        <end position="831"/>
    </location>
</feature>
<dbReference type="PANTHER" id="PTHR16515:SF66">
    <property type="entry name" value="C2H2-TYPE DOMAIN-CONTAINING PROTEIN"/>
    <property type="match status" value="1"/>
</dbReference>
<dbReference type="FunFam" id="3.30.160.60:FF:000123">
    <property type="entry name" value="transcriptional repressor CTCF isoform X1"/>
    <property type="match status" value="1"/>
</dbReference>
<feature type="compositionally biased region" description="Basic residues" evidence="17">
    <location>
        <begin position="785"/>
        <end position="794"/>
    </location>
</feature>
<feature type="compositionally biased region" description="Polar residues" evidence="17">
    <location>
        <begin position="807"/>
        <end position="816"/>
    </location>
</feature>
<keyword evidence="5" id="KW-0217">Developmental protein</keyword>
<feature type="domain" description="C2H2-type" evidence="18">
    <location>
        <begin position="867"/>
        <end position="894"/>
    </location>
</feature>
<feature type="compositionally biased region" description="Acidic residues" evidence="17">
    <location>
        <begin position="752"/>
        <end position="770"/>
    </location>
</feature>
<feature type="domain" description="C2H2-type" evidence="18">
    <location>
        <begin position="409"/>
        <end position="436"/>
    </location>
</feature>
<keyword evidence="20" id="KW-1185">Reference proteome</keyword>
<feature type="binding site" evidence="15">
    <location>
        <position position="7"/>
    </location>
    <ligand>
        <name>Zn(2+)</name>
        <dbReference type="ChEBI" id="CHEBI:29105"/>
    </ligand>
</feature>
<dbReference type="InterPro" id="IPR017956">
    <property type="entry name" value="AT_hook_DNA-bd_motif"/>
</dbReference>
<dbReference type="GO" id="GO:0006355">
    <property type="term" value="P:regulation of DNA-templated transcription"/>
    <property type="evidence" value="ECO:0007669"/>
    <property type="project" value="UniProtKB-ARBA"/>
</dbReference>
<feature type="compositionally biased region" description="Basic residues" evidence="17">
    <location>
        <begin position="136"/>
        <end position="147"/>
    </location>
</feature>
<evidence type="ECO:0000259" key="19">
    <source>
        <dbReference type="PROSITE" id="PS51915"/>
    </source>
</evidence>
<protein>
    <recommendedName>
        <fullName evidence="4">Protein hunchback</fullName>
    </recommendedName>
</protein>
<feature type="domain" description="C2H2-type" evidence="18">
    <location>
        <begin position="353"/>
        <end position="380"/>
    </location>
</feature>
<keyword evidence="13" id="KW-0539">Nucleus</keyword>
<evidence type="ECO:0000256" key="4">
    <source>
        <dbReference type="ARBA" id="ARBA00013638"/>
    </source>
</evidence>
<dbReference type="Pfam" id="PF07776">
    <property type="entry name" value="zf-AD"/>
    <property type="match status" value="2"/>
</dbReference>
<dbReference type="GeneID" id="114241443"/>
<dbReference type="FunFam" id="3.30.160.60:FF:002343">
    <property type="entry name" value="Zinc finger protein 33A"/>
    <property type="match status" value="1"/>
</dbReference>
<feature type="binding site" evidence="15">
    <location>
        <position position="610"/>
    </location>
    <ligand>
        <name>Zn(2+)</name>
        <dbReference type="ChEBI" id="CHEBI:29105"/>
    </ligand>
</feature>
<evidence type="ECO:0000256" key="2">
    <source>
        <dbReference type="ARBA" id="ARBA00004123"/>
    </source>
</evidence>
<dbReference type="PROSITE" id="PS00028">
    <property type="entry name" value="ZINC_FINGER_C2H2_1"/>
    <property type="match status" value="10"/>
</dbReference>